<dbReference type="InterPro" id="IPR025521">
    <property type="entry name" value="Neprosin_propep"/>
</dbReference>
<dbReference type="InterPro" id="IPR004314">
    <property type="entry name" value="Neprosin"/>
</dbReference>
<dbReference type="Pfam" id="PF03080">
    <property type="entry name" value="Neprosin"/>
    <property type="match status" value="1"/>
</dbReference>
<protein>
    <recommendedName>
        <fullName evidence="2">Neprosin PEP catalytic domain-containing protein</fullName>
    </recommendedName>
</protein>
<comment type="caution">
    <text evidence="3">The sequence shown here is derived from an EMBL/GenBank/DDBJ whole genome shotgun (WGS) entry which is preliminary data.</text>
</comment>
<accession>A0A8X7SJJ9</accession>
<dbReference type="InterPro" id="IPR053168">
    <property type="entry name" value="Glutamic_endopeptidase"/>
</dbReference>
<proteinExistence type="predicted"/>
<dbReference type="Pfam" id="PF14365">
    <property type="entry name" value="Neprosin_AP"/>
    <property type="match status" value="1"/>
</dbReference>
<evidence type="ECO:0000259" key="2">
    <source>
        <dbReference type="PROSITE" id="PS52045"/>
    </source>
</evidence>
<feature type="domain" description="Neprosin PEP catalytic" evidence="2">
    <location>
        <begin position="145"/>
        <end position="404"/>
    </location>
</feature>
<dbReference type="Proteomes" id="UP000886595">
    <property type="component" value="Unassembled WGS sequence"/>
</dbReference>
<gene>
    <name evidence="3" type="ORF">Bca52824_033895</name>
</gene>
<keyword evidence="1" id="KW-0732">Signal</keyword>
<dbReference type="PROSITE" id="PS52045">
    <property type="entry name" value="NEPROSIN_PEP_CD"/>
    <property type="match status" value="1"/>
</dbReference>
<dbReference type="Gene3D" id="3.90.1320.10">
    <property type="entry name" value="Outer-capsid protein sigma 3, large lobe"/>
    <property type="match status" value="1"/>
</dbReference>
<dbReference type="OrthoDB" id="1858978at2759"/>
<feature type="chain" id="PRO_5036475806" description="Neprosin PEP catalytic domain-containing protein" evidence="1">
    <location>
        <begin position="19"/>
        <end position="404"/>
    </location>
</feature>
<organism evidence="3 4">
    <name type="scientific">Brassica carinata</name>
    <name type="common">Ethiopian mustard</name>
    <name type="synonym">Abyssinian cabbage</name>
    <dbReference type="NCBI Taxonomy" id="52824"/>
    <lineage>
        <taxon>Eukaryota</taxon>
        <taxon>Viridiplantae</taxon>
        <taxon>Streptophyta</taxon>
        <taxon>Embryophyta</taxon>
        <taxon>Tracheophyta</taxon>
        <taxon>Spermatophyta</taxon>
        <taxon>Magnoliopsida</taxon>
        <taxon>eudicotyledons</taxon>
        <taxon>Gunneridae</taxon>
        <taxon>Pentapetalae</taxon>
        <taxon>rosids</taxon>
        <taxon>malvids</taxon>
        <taxon>Brassicales</taxon>
        <taxon>Brassicaceae</taxon>
        <taxon>Brassiceae</taxon>
        <taxon>Brassica</taxon>
    </lineage>
</organism>
<evidence type="ECO:0000256" key="1">
    <source>
        <dbReference type="SAM" id="SignalP"/>
    </source>
</evidence>
<evidence type="ECO:0000313" key="4">
    <source>
        <dbReference type="Proteomes" id="UP000886595"/>
    </source>
</evidence>
<keyword evidence="4" id="KW-1185">Reference proteome</keyword>
<dbReference type="EMBL" id="JAAMPC010000007">
    <property type="protein sequence ID" value="KAG2305244.1"/>
    <property type="molecule type" value="Genomic_DNA"/>
</dbReference>
<dbReference type="PANTHER" id="PTHR31589">
    <property type="entry name" value="PROTEIN, PUTATIVE (DUF239)-RELATED-RELATED"/>
    <property type="match status" value="1"/>
</dbReference>
<reference evidence="3 4" key="1">
    <citation type="submission" date="2020-02" db="EMBL/GenBank/DDBJ databases">
        <authorList>
            <person name="Ma Q."/>
            <person name="Huang Y."/>
            <person name="Song X."/>
            <person name="Pei D."/>
        </authorList>
    </citation>
    <scope>NUCLEOTIDE SEQUENCE [LARGE SCALE GENOMIC DNA]</scope>
    <source>
        <strain evidence="3">Sxm20200214</strain>
        <tissue evidence="3">Leaf</tissue>
    </source>
</reference>
<dbReference type="PANTHER" id="PTHR31589:SF198">
    <property type="entry name" value="NEP-INTERACTING PROTEIN 1"/>
    <property type="match status" value="1"/>
</dbReference>
<sequence>MMSSSVLIILIIASVVASIDFSDTRDAEIDQLLKKLNKPALKSIKSPDGDIIDCVHMKNHPIYDHPLFKNHTIQLRPSSYPEGWNNEDSDTKKQSLVNQLWTVNGRCPKNSIPIRRTRREDIVRAKSIKRYGKKDPNSLPQSKATYSANRNFSEHEYSQVVVKGKFHGAKAIINVWKPYVQPDEFSLAQMWVVARPSSNFSEVNTIEVGWQVYKNKYGDDFPRYFIYWTRDGYSDTGCYNLDCPGFVPINQHFAIGAAVQSVSTLDGRQEQFPVTIWKDRHSGHWWLKFSTNLIIGYWPSTLFTHLQTGATEVQWGGEIANKKDQPQHTTTKMGSGNFAQEGWKKASYFRNLEIIDEGEITRPPFGTAYTYMSHESCYNIKPGIHNVWGLYFYYGGPGRNPNCI</sequence>
<name>A0A8X7SJJ9_BRACI</name>
<feature type="signal peptide" evidence="1">
    <location>
        <begin position="1"/>
        <end position="18"/>
    </location>
</feature>
<dbReference type="AlphaFoldDB" id="A0A8X7SJJ9"/>
<evidence type="ECO:0000313" key="3">
    <source>
        <dbReference type="EMBL" id="KAG2305244.1"/>
    </source>
</evidence>